<dbReference type="EMBL" id="BKCJ011484762">
    <property type="protein sequence ID" value="GFD37365.1"/>
    <property type="molecule type" value="Genomic_DNA"/>
</dbReference>
<gene>
    <name evidence="1" type="ORF">Tci_909334</name>
</gene>
<proteinExistence type="predicted"/>
<comment type="caution">
    <text evidence="1">The sequence shown here is derived from an EMBL/GenBank/DDBJ whole genome shotgun (WGS) entry which is preliminary data.</text>
</comment>
<evidence type="ECO:0000313" key="1">
    <source>
        <dbReference type="EMBL" id="GFD37365.1"/>
    </source>
</evidence>
<dbReference type="AlphaFoldDB" id="A0A699VP18"/>
<accession>A0A699VP18</accession>
<protein>
    <submittedName>
        <fullName evidence="1">Uncharacterized protein</fullName>
    </submittedName>
</protein>
<organism evidence="1">
    <name type="scientific">Tanacetum cinerariifolium</name>
    <name type="common">Dalmatian daisy</name>
    <name type="synonym">Chrysanthemum cinerariifolium</name>
    <dbReference type="NCBI Taxonomy" id="118510"/>
    <lineage>
        <taxon>Eukaryota</taxon>
        <taxon>Viridiplantae</taxon>
        <taxon>Streptophyta</taxon>
        <taxon>Embryophyta</taxon>
        <taxon>Tracheophyta</taxon>
        <taxon>Spermatophyta</taxon>
        <taxon>Magnoliopsida</taxon>
        <taxon>eudicotyledons</taxon>
        <taxon>Gunneridae</taxon>
        <taxon>Pentapetalae</taxon>
        <taxon>asterids</taxon>
        <taxon>campanulids</taxon>
        <taxon>Asterales</taxon>
        <taxon>Asteraceae</taxon>
        <taxon>Asteroideae</taxon>
        <taxon>Anthemideae</taxon>
        <taxon>Anthemidinae</taxon>
        <taxon>Tanacetum</taxon>
    </lineage>
</organism>
<sequence length="86" mass="9049">MHSLISGKSGCKAALKFSGRVPSSLDTADDVNTEVHSAERSTSPIVTRSLSCPSSHIVSPLKPVSDVVAGTIWLLISGRSRLKQCS</sequence>
<reference evidence="1" key="1">
    <citation type="journal article" date="2019" name="Sci. Rep.">
        <title>Draft genome of Tanacetum cinerariifolium, the natural source of mosquito coil.</title>
        <authorList>
            <person name="Yamashiro T."/>
            <person name="Shiraishi A."/>
            <person name="Satake H."/>
            <person name="Nakayama K."/>
        </authorList>
    </citation>
    <scope>NUCLEOTIDE SEQUENCE</scope>
</reference>
<name>A0A699VP18_TANCI</name>